<keyword evidence="1" id="KW-0472">Membrane</keyword>
<organism evidence="2 3">
    <name type="scientific">Psophocarpus tetragonolobus</name>
    <name type="common">Winged bean</name>
    <name type="synonym">Dolichos tetragonolobus</name>
    <dbReference type="NCBI Taxonomy" id="3891"/>
    <lineage>
        <taxon>Eukaryota</taxon>
        <taxon>Viridiplantae</taxon>
        <taxon>Streptophyta</taxon>
        <taxon>Embryophyta</taxon>
        <taxon>Tracheophyta</taxon>
        <taxon>Spermatophyta</taxon>
        <taxon>Magnoliopsida</taxon>
        <taxon>eudicotyledons</taxon>
        <taxon>Gunneridae</taxon>
        <taxon>Pentapetalae</taxon>
        <taxon>rosids</taxon>
        <taxon>fabids</taxon>
        <taxon>Fabales</taxon>
        <taxon>Fabaceae</taxon>
        <taxon>Papilionoideae</taxon>
        <taxon>50 kb inversion clade</taxon>
        <taxon>NPAAA clade</taxon>
        <taxon>indigoferoid/millettioid clade</taxon>
        <taxon>Phaseoleae</taxon>
        <taxon>Psophocarpus</taxon>
    </lineage>
</organism>
<feature type="transmembrane region" description="Helical" evidence="1">
    <location>
        <begin position="64"/>
        <end position="84"/>
    </location>
</feature>
<proteinExistence type="predicted"/>
<keyword evidence="3" id="KW-1185">Reference proteome</keyword>
<dbReference type="Proteomes" id="UP001386955">
    <property type="component" value="Unassembled WGS sequence"/>
</dbReference>
<reference evidence="2 3" key="1">
    <citation type="submission" date="2024-01" db="EMBL/GenBank/DDBJ databases">
        <title>The genomes of 5 underutilized Papilionoideae crops provide insights into root nodulation and disease resistanc.</title>
        <authorList>
            <person name="Jiang F."/>
        </authorList>
    </citation>
    <scope>NUCLEOTIDE SEQUENCE [LARGE SCALE GENOMIC DNA]</scope>
    <source>
        <strain evidence="2">DUOXIRENSHENG_FW03</strain>
        <tissue evidence="2">Leaves</tissue>
    </source>
</reference>
<accession>A0AAN9NXY3</accession>
<evidence type="ECO:0000313" key="2">
    <source>
        <dbReference type="EMBL" id="KAK7380710.1"/>
    </source>
</evidence>
<dbReference type="AlphaFoldDB" id="A0AAN9NXY3"/>
<gene>
    <name evidence="2" type="ORF">VNO78_33225</name>
</gene>
<keyword evidence="1" id="KW-0812">Transmembrane</keyword>
<comment type="caution">
    <text evidence="2">The sequence shown here is derived from an EMBL/GenBank/DDBJ whole genome shotgun (WGS) entry which is preliminary data.</text>
</comment>
<dbReference type="EMBL" id="JAYMYS010000009">
    <property type="protein sequence ID" value="KAK7380710.1"/>
    <property type="molecule type" value="Genomic_DNA"/>
</dbReference>
<sequence length="113" mass="12492">MTTMHRTTASCCTLKSCHLRATQSHPSTIEPSLHISSSIDPPPRISPSIDPPLHVSSFLHFPDLLSLVFSLKFYLCLLVLKFVLSMSASKDVLALASLEVDLSSRDIFTYLCN</sequence>
<evidence type="ECO:0000256" key="1">
    <source>
        <dbReference type="SAM" id="Phobius"/>
    </source>
</evidence>
<name>A0AAN9NXY3_PSOTE</name>
<evidence type="ECO:0000313" key="3">
    <source>
        <dbReference type="Proteomes" id="UP001386955"/>
    </source>
</evidence>
<protein>
    <submittedName>
        <fullName evidence="2">Uncharacterized protein</fullName>
    </submittedName>
</protein>
<keyword evidence="1" id="KW-1133">Transmembrane helix</keyword>